<keyword evidence="1" id="KW-0880">Kelch repeat</keyword>
<dbReference type="PANTHER" id="PTHR24412:SF480">
    <property type="entry name" value="KELCH-LIKE PROTEIN 8"/>
    <property type="match status" value="1"/>
</dbReference>
<evidence type="ECO:0000256" key="1">
    <source>
        <dbReference type="ARBA" id="ARBA00022441"/>
    </source>
</evidence>
<sequence>MAAPGPQGCPHLLLPLLPEEPPTSPTPGHPRVRLFHHKIDAERKRHLLTTATNKRIQVELQNVNGEAFEVLLTYMYTGRLRLTCQNLGVVYRASRLLQMREITHICAQLRVKLAPTKMDVGMSQILSGQIGGVVSTLYLYVTAKKLGIKHAWYRAFRVITSRFEDVADSVEFLQLDVEDVCEILRADPLGARSEVSVFLAALRWLHYRFLDRESHTIRVMRCVRFPLMSLDEVLACFHPPLLPGIVEWPELNLMLLRATWYVVV</sequence>
<dbReference type="PANTHER" id="PTHR24412">
    <property type="entry name" value="KELCH PROTEIN"/>
    <property type="match status" value="1"/>
</dbReference>
<feature type="domain" description="BACK" evidence="4">
    <location>
        <begin position="136"/>
        <end position="238"/>
    </location>
</feature>
<reference evidence="5 6" key="1">
    <citation type="submission" date="2022-01" db="EMBL/GenBank/DDBJ databases">
        <title>A chromosomal length assembly of Cordylochernes scorpioides.</title>
        <authorList>
            <person name="Zeh D."/>
            <person name="Zeh J."/>
        </authorList>
    </citation>
    <scope>NUCLEOTIDE SEQUENCE [LARGE SCALE GENOMIC DNA]</scope>
    <source>
        <strain evidence="5">IN4F17</strain>
        <tissue evidence="5">Whole Body</tissue>
    </source>
</reference>
<evidence type="ECO:0000313" key="5">
    <source>
        <dbReference type="EMBL" id="UYV78101.1"/>
    </source>
</evidence>
<name>A0ABY6LAD3_9ARAC</name>
<dbReference type="InterPro" id="IPR011705">
    <property type="entry name" value="BACK"/>
</dbReference>
<gene>
    <name evidence="5" type="ORF">LAZ67_16000125</name>
</gene>
<dbReference type="InterPro" id="IPR011333">
    <property type="entry name" value="SKP1/BTB/POZ_sf"/>
</dbReference>
<proteinExistence type="predicted"/>
<keyword evidence="3" id="KW-0009">Actin-binding</keyword>
<dbReference type="Gene3D" id="1.25.40.420">
    <property type="match status" value="1"/>
</dbReference>
<evidence type="ECO:0000256" key="3">
    <source>
        <dbReference type="ARBA" id="ARBA00023203"/>
    </source>
</evidence>
<accession>A0ABY6LAD3</accession>
<dbReference type="Gene3D" id="3.30.710.10">
    <property type="entry name" value="Potassium Channel Kv1.1, Chain A"/>
    <property type="match status" value="1"/>
</dbReference>
<dbReference type="EMBL" id="CP092878">
    <property type="protein sequence ID" value="UYV78101.1"/>
    <property type="molecule type" value="Genomic_DNA"/>
</dbReference>
<dbReference type="Proteomes" id="UP001235939">
    <property type="component" value="Chromosome 16"/>
</dbReference>
<organism evidence="5 6">
    <name type="scientific">Cordylochernes scorpioides</name>
    <dbReference type="NCBI Taxonomy" id="51811"/>
    <lineage>
        <taxon>Eukaryota</taxon>
        <taxon>Metazoa</taxon>
        <taxon>Ecdysozoa</taxon>
        <taxon>Arthropoda</taxon>
        <taxon>Chelicerata</taxon>
        <taxon>Arachnida</taxon>
        <taxon>Pseudoscorpiones</taxon>
        <taxon>Cheliferoidea</taxon>
        <taxon>Chernetidae</taxon>
        <taxon>Cordylochernes</taxon>
    </lineage>
</organism>
<evidence type="ECO:0000256" key="2">
    <source>
        <dbReference type="ARBA" id="ARBA00022737"/>
    </source>
</evidence>
<evidence type="ECO:0000259" key="4">
    <source>
        <dbReference type="SMART" id="SM00875"/>
    </source>
</evidence>
<dbReference type="Pfam" id="PF00651">
    <property type="entry name" value="BTB"/>
    <property type="match status" value="1"/>
</dbReference>
<dbReference type="InterPro" id="IPR000210">
    <property type="entry name" value="BTB/POZ_dom"/>
</dbReference>
<keyword evidence="2" id="KW-0677">Repeat</keyword>
<dbReference type="SUPFAM" id="SSF54695">
    <property type="entry name" value="POZ domain"/>
    <property type="match status" value="1"/>
</dbReference>
<dbReference type="SMART" id="SM00875">
    <property type="entry name" value="BACK"/>
    <property type="match status" value="1"/>
</dbReference>
<dbReference type="Pfam" id="PF07707">
    <property type="entry name" value="BACK"/>
    <property type="match status" value="1"/>
</dbReference>
<evidence type="ECO:0000313" key="6">
    <source>
        <dbReference type="Proteomes" id="UP001235939"/>
    </source>
</evidence>
<keyword evidence="6" id="KW-1185">Reference proteome</keyword>
<protein>
    <submittedName>
        <fullName evidence="5">KLHL31</fullName>
    </submittedName>
</protein>